<dbReference type="RefSeq" id="WP_113607989.1">
    <property type="nucleotide sequence ID" value="NZ_POAF01000009.1"/>
</dbReference>
<proteinExistence type="predicted"/>
<dbReference type="EMBL" id="POAF01000009">
    <property type="protein sequence ID" value="RBL99237.1"/>
    <property type="molecule type" value="Genomic_DNA"/>
</dbReference>
<sequence>MNLDWCLERLADADSLLDAIREARNKRESDKRRSLERELQVSLVPVRHIADALFVNFPWPVYSSTEALAPLISELRGELVWASEIDKNLEPTAPQLRADRFHPWVWNGARSLWDSGHRADAVLAAAKLVNAQLQNKVDRRDISDARLCAEAFSLADPKPHSARLRFPGDRSTESWKARQQGALELSKGAFTAIRNPLAHTDNSDMAEQQALELLAVFSVVARWIDECEVARAVQGD</sequence>
<keyword evidence="3" id="KW-1185">Reference proteome</keyword>
<protein>
    <recommendedName>
        <fullName evidence="1">Conserved hypothetical protein CHP02391 domain-containing protein</fullName>
    </recommendedName>
</protein>
<accession>A0A365Y9E7</accession>
<organism evidence="2 3">
    <name type="scientific">Glutamicibacter soli</name>
    <dbReference type="NCBI Taxonomy" id="453836"/>
    <lineage>
        <taxon>Bacteria</taxon>
        <taxon>Bacillati</taxon>
        <taxon>Actinomycetota</taxon>
        <taxon>Actinomycetes</taxon>
        <taxon>Micrococcales</taxon>
        <taxon>Micrococcaceae</taxon>
        <taxon>Glutamicibacter</taxon>
    </lineage>
</organism>
<evidence type="ECO:0000313" key="3">
    <source>
        <dbReference type="Proteomes" id="UP000252167"/>
    </source>
</evidence>
<dbReference type="Proteomes" id="UP000252167">
    <property type="component" value="Unassembled WGS sequence"/>
</dbReference>
<comment type="caution">
    <text evidence="2">The sequence shown here is derived from an EMBL/GenBank/DDBJ whole genome shotgun (WGS) entry which is preliminary data.</text>
</comment>
<dbReference type="AlphaFoldDB" id="A0A365Y9E7"/>
<gene>
    <name evidence="2" type="ORF">C1H84_16260</name>
</gene>
<name>A0A365Y9E7_9MICC</name>
<dbReference type="Pfam" id="PF09509">
    <property type="entry name" value="Hypoth_Ymh"/>
    <property type="match status" value="1"/>
</dbReference>
<reference evidence="2 3" key="1">
    <citation type="submission" date="2018-01" db="EMBL/GenBank/DDBJ databases">
        <title>Glutamicibacter soli strain NHPC-3 Whole genome sequence and assembly.</title>
        <authorList>
            <person name="Choudhury P."/>
            <person name="Gupta D."/>
            <person name="Sengupta K."/>
            <person name="Jawed A."/>
            <person name="Sultana N."/>
            <person name="Saha P."/>
        </authorList>
    </citation>
    <scope>NUCLEOTIDE SEQUENCE [LARGE SCALE GENOMIC DNA]</scope>
    <source>
        <strain evidence="2 3">NHPC-3</strain>
    </source>
</reference>
<evidence type="ECO:0000313" key="2">
    <source>
        <dbReference type="EMBL" id="RBL99237.1"/>
    </source>
</evidence>
<feature type="domain" description="Conserved hypothetical protein CHP02391" evidence="1">
    <location>
        <begin position="100"/>
        <end position="224"/>
    </location>
</feature>
<evidence type="ECO:0000259" key="1">
    <source>
        <dbReference type="Pfam" id="PF09509"/>
    </source>
</evidence>
<dbReference type="InterPro" id="IPR012654">
    <property type="entry name" value="CHP02391"/>
</dbReference>